<evidence type="ECO:0000313" key="1">
    <source>
        <dbReference type="EMBL" id="SUT95322.1"/>
    </source>
</evidence>
<reference evidence="1 2" key="1">
    <citation type="submission" date="2018-06" db="EMBL/GenBank/DDBJ databases">
        <authorList>
            <consortium name="Pathogen Informatics"/>
            <person name="Doyle S."/>
        </authorList>
    </citation>
    <scope>NUCLEOTIDE SEQUENCE [LARGE SCALE GENOMIC DNA]</scope>
    <source>
        <strain evidence="1 2">NCTC4191</strain>
    </source>
</reference>
<keyword evidence="2" id="KW-1185">Reference proteome</keyword>
<organism evidence="1 2">
    <name type="scientific">Actinobacillus lignieresii</name>
    <dbReference type="NCBI Taxonomy" id="720"/>
    <lineage>
        <taxon>Bacteria</taxon>
        <taxon>Pseudomonadati</taxon>
        <taxon>Pseudomonadota</taxon>
        <taxon>Gammaproteobacteria</taxon>
        <taxon>Pasteurellales</taxon>
        <taxon>Pasteurellaceae</taxon>
        <taxon>Actinobacillus</taxon>
    </lineage>
</organism>
<gene>
    <name evidence="1" type="ORF">NCTC4191_01861</name>
</gene>
<sequence>MLSEVYQNDIFVANKRSNFPKNLQHISGILPLVYPHYHANVCLNIYNFSHIYENDD</sequence>
<name>A0A380U408_ACTLI</name>
<protein>
    <submittedName>
        <fullName evidence="1">Uncharacterized protein</fullName>
    </submittedName>
</protein>
<evidence type="ECO:0000313" key="2">
    <source>
        <dbReference type="Proteomes" id="UP000254253"/>
    </source>
</evidence>
<proteinExistence type="predicted"/>
<dbReference type="EMBL" id="UFRN01000002">
    <property type="protein sequence ID" value="SUT95322.1"/>
    <property type="molecule type" value="Genomic_DNA"/>
</dbReference>
<dbReference type="Proteomes" id="UP000254253">
    <property type="component" value="Unassembled WGS sequence"/>
</dbReference>
<dbReference type="AlphaFoldDB" id="A0A380U408"/>
<accession>A0A380U408</accession>